<evidence type="ECO:0000256" key="1">
    <source>
        <dbReference type="ARBA" id="ARBA00008520"/>
    </source>
</evidence>
<keyword evidence="3" id="KW-0732">Signal</keyword>
<dbReference type="GO" id="GO:0042956">
    <property type="term" value="P:maltodextrin transmembrane transport"/>
    <property type="evidence" value="ECO:0007669"/>
    <property type="project" value="TreeGrafter"/>
</dbReference>
<reference evidence="4" key="1">
    <citation type="submission" date="2020-05" db="EMBL/GenBank/DDBJ databases">
        <authorList>
            <person name="Chiriac C."/>
            <person name="Salcher M."/>
            <person name="Ghai R."/>
            <person name="Kavagutti S V."/>
        </authorList>
    </citation>
    <scope>NUCLEOTIDE SEQUENCE</scope>
</reference>
<sequence>MNKKRIGVVGAIAAAALAVSALAVPSAFAAKKSIVIWADDTRGPALAKIVKQMEATVPGYAVTVKAFASYDALGAAWDKATSATGPDLILRDGALAISGSKSGRIQSLLVSPATKAQFASAAWGAMTVNGRVYGIPTDVDTTAMIYNTAMFATAPKTIGEIYDYYIKNKATLTNGVCSFNGTWGAQPMLTALGGGAWGYKNGVADLSTVVFNSAAFKSNVKKYLIGADGKTNGFFSYDGCDTAFKAGKTPVALVGSWNMKDIKATSVKYAWGSLPGTTAGKFGNQWAGYAAAYLTSYATTHGVKTGANQLLNKFFATEAGQLALNEAQADQRPLAHISAAAKTKDATAAGIGASAANSVKQLAALDDKTGGANWYSVSDDALKDIFAGKDVDTTLDKAADVLSKNFANFAKG</sequence>
<dbReference type="Gene3D" id="3.40.190.10">
    <property type="entry name" value="Periplasmic binding protein-like II"/>
    <property type="match status" value="1"/>
</dbReference>
<organism evidence="4">
    <name type="scientific">freshwater metagenome</name>
    <dbReference type="NCBI Taxonomy" id="449393"/>
    <lineage>
        <taxon>unclassified sequences</taxon>
        <taxon>metagenomes</taxon>
        <taxon>ecological metagenomes</taxon>
    </lineage>
</organism>
<dbReference type="EMBL" id="CAEZZY010000148">
    <property type="protein sequence ID" value="CAB4786459.1"/>
    <property type="molecule type" value="Genomic_DNA"/>
</dbReference>
<comment type="similarity">
    <text evidence="1">Belongs to the bacterial solute-binding protein 1 family.</text>
</comment>
<protein>
    <submittedName>
        <fullName evidence="4">Unannotated protein</fullName>
    </submittedName>
</protein>
<dbReference type="SUPFAM" id="SSF53850">
    <property type="entry name" value="Periplasmic binding protein-like II"/>
    <property type="match status" value="1"/>
</dbReference>
<name>A0A6J6WR18_9ZZZZ</name>
<dbReference type="GO" id="GO:0015768">
    <property type="term" value="P:maltose transport"/>
    <property type="evidence" value="ECO:0007669"/>
    <property type="project" value="TreeGrafter"/>
</dbReference>
<gene>
    <name evidence="4" type="ORF">UFOPK2928_01105</name>
</gene>
<evidence type="ECO:0000256" key="2">
    <source>
        <dbReference type="ARBA" id="ARBA00022448"/>
    </source>
</evidence>
<dbReference type="PANTHER" id="PTHR30061">
    <property type="entry name" value="MALTOSE-BINDING PERIPLASMIC PROTEIN"/>
    <property type="match status" value="1"/>
</dbReference>
<accession>A0A6J6WR18</accession>
<proteinExistence type="inferred from homology"/>
<keyword evidence="2" id="KW-0813">Transport</keyword>
<dbReference type="AlphaFoldDB" id="A0A6J6WR18"/>
<evidence type="ECO:0000256" key="3">
    <source>
        <dbReference type="ARBA" id="ARBA00022729"/>
    </source>
</evidence>
<dbReference type="GO" id="GO:0055052">
    <property type="term" value="C:ATP-binding cassette (ABC) transporter complex, substrate-binding subunit-containing"/>
    <property type="evidence" value="ECO:0007669"/>
    <property type="project" value="TreeGrafter"/>
</dbReference>
<dbReference type="GO" id="GO:1901982">
    <property type="term" value="F:maltose binding"/>
    <property type="evidence" value="ECO:0007669"/>
    <property type="project" value="TreeGrafter"/>
</dbReference>
<dbReference type="PANTHER" id="PTHR30061:SF50">
    <property type="entry name" value="MALTOSE_MALTODEXTRIN-BINDING PERIPLASMIC PROTEIN"/>
    <property type="match status" value="1"/>
</dbReference>
<evidence type="ECO:0000313" key="4">
    <source>
        <dbReference type="EMBL" id="CAB4786459.1"/>
    </source>
</evidence>